<accession>A0A0B7KIV0</accession>
<dbReference type="EMBL" id="CDPU01000109">
    <property type="protein sequence ID" value="CEO57543.1"/>
    <property type="molecule type" value="Genomic_DNA"/>
</dbReference>
<organism evidence="1">
    <name type="scientific">Bionectria ochroleuca</name>
    <name type="common">Gliocladium roseum</name>
    <dbReference type="NCBI Taxonomy" id="29856"/>
    <lineage>
        <taxon>Eukaryota</taxon>
        <taxon>Fungi</taxon>
        <taxon>Dikarya</taxon>
        <taxon>Ascomycota</taxon>
        <taxon>Pezizomycotina</taxon>
        <taxon>Sordariomycetes</taxon>
        <taxon>Hypocreomycetidae</taxon>
        <taxon>Hypocreales</taxon>
        <taxon>Bionectriaceae</taxon>
        <taxon>Clonostachys</taxon>
    </lineage>
</organism>
<sequence>MLIEGLQLPPFIKAPCHQNEELAPSCVAAGRHQCFPKRLDACAGLVQMYHSRTDENVDTIWRMIYAEVAKLASEVRMGSELEPLTKLQCPLSSSEEKLEVMQCLTIFLLLQADDPQSYEANDIDFLLTVAIIFSNGICRLMIIYGIFDLLLEGIVGTDKTGCKGGSGLSNASLPCTRDLWEASTVRTWVACYQRYISSRKGGVMLLTRHIMELRLTDPFAIPLGDSPISEMIHWCKGMDTLGNLIWMVLPLQQYRIRDDARAIW</sequence>
<gene>
    <name evidence="1" type="ORF">BN869_000013601_1</name>
</gene>
<evidence type="ECO:0000313" key="1">
    <source>
        <dbReference type="EMBL" id="CEO57543.1"/>
    </source>
</evidence>
<proteinExistence type="predicted"/>
<protein>
    <submittedName>
        <fullName evidence="1">Uncharacterized protein</fullName>
    </submittedName>
</protein>
<name>A0A0B7KIV0_BIOOC</name>
<dbReference type="AlphaFoldDB" id="A0A0B7KIV0"/>
<reference evidence="1" key="1">
    <citation type="submission" date="2015-01" db="EMBL/GenBank/DDBJ databases">
        <authorList>
            <person name="Durling Mikael"/>
        </authorList>
    </citation>
    <scope>NUCLEOTIDE SEQUENCE</scope>
</reference>